<dbReference type="Pfam" id="PF01546">
    <property type="entry name" value="Peptidase_M20"/>
    <property type="match status" value="1"/>
</dbReference>
<dbReference type="InterPro" id="IPR010169">
    <property type="entry name" value="AcOrn-deacetyl"/>
</dbReference>
<comment type="subcellular location">
    <subcellularLocation>
        <location evidence="2">Cytoplasm</location>
    </subcellularLocation>
</comment>
<dbReference type="CDD" id="cd03894">
    <property type="entry name" value="M20_ArgE"/>
    <property type="match status" value="1"/>
</dbReference>
<comment type="caution">
    <text evidence="11">The sequence shown here is derived from an EMBL/GenBank/DDBJ whole genome shotgun (WGS) entry which is preliminary data.</text>
</comment>
<accession>A0A836LJZ6</accession>
<dbReference type="PROSITE" id="PS00759">
    <property type="entry name" value="ARGE_DAPE_CPG2_2"/>
    <property type="match status" value="1"/>
</dbReference>
<dbReference type="InterPro" id="IPR001261">
    <property type="entry name" value="ArgE/DapE_CS"/>
</dbReference>
<evidence type="ECO:0000256" key="5">
    <source>
        <dbReference type="ARBA" id="ARBA00022571"/>
    </source>
</evidence>
<feature type="domain" description="Peptidase M20 dimerisation" evidence="10">
    <location>
        <begin position="177"/>
        <end position="287"/>
    </location>
</feature>
<evidence type="ECO:0000313" key="11">
    <source>
        <dbReference type="EMBL" id="KAG5510889.1"/>
    </source>
</evidence>
<proteinExistence type="inferred from homology"/>
<dbReference type="EMBL" id="JAFJZO010000007">
    <property type="protein sequence ID" value="KAG5510889.1"/>
    <property type="molecule type" value="Genomic_DNA"/>
</dbReference>
<dbReference type="GO" id="GO:0005737">
    <property type="term" value="C:cytoplasm"/>
    <property type="evidence" value="ECO:0007669"/>
    <property type="project" value="UniProtKB-SubCell"/>
</dbReference>
<dbReference type="GO" id="GO:0046872">
    <property type="term" value="F:metal ion binding"/>
    <property type="evidence" value="ECO:0007669"/>
    <property type="project" value="UniProtKB-KW"/>
</dbReference>
<dbReference type="InterPro" id="IPR002933">
    <property type="entry name" value="Peptidase_M20"/>
</dbReference>
<dbReference type="SUPFAM" id="SSF53187">
    <property type="entry name" value="Zn-dependent exopeptidases"/>
    <property type="match status" value="1"/>
</dbReference>
<dbReference type="GeneID" id="94292417"/>
<keyword evidence="6" id="KW-0028">Amino-acid biosynthesis</keyword>
<evidence type="ECO:0000256" key="4">
    <source>
        <dbReference type="ARBA" id="ARBA00022490"/>
    </source>
</evidence>
<evidence type="ECO:0000256" key="6">
    <source>
        <dbReference type="ARBA" id="ARBA00022605"/>
    </source>
</evidence>
<dbReference type="RefSeq" id="XP_067759361.1">
    <property type="nucleotide sequence ID" value="XM_067902340.1"/>
</dbReference>
<keyword evidence="9" id="KW-0862">Zinc</keyword>
<name>A0A836LJZ6_9TRYP</name>
<dbReference type="NCBIfam" id="TIGR01892">
    <property type="entry name" value="AcOrn-deacetyl"/>
    <property type="match status" value="1"/>
</dbReference>
<dbReference type="Gene3D" id="3.30.70.360">
    <property type="match status" value="1"/>
</dbReference>
<evidence type="ECO:0000313" key="12">
    <source>
        <dbReference type="Proteomes" id="UP000674318"/>
    </source>
</evidence>
<dbReference type="FunFam" id="3.30.70.360:FF:000003">
    <property type="entry name" value="Acetylornithine deacetylase"/>
    <property type="match status" value="1"/>
</dbReference>
<protein>
    <recommendedName>
        <fullName evidence="10">Peptidase M20 dimerisation domain-containing protein</fullName>
    </recommendedName>
</protein>
<evidence type="ECO:0000256" key="8">
    <source>
        <dbReference type="ARBA" id="ARBA00022801"/>
    </source>
</evidence>
<dbReference type="AlphaFoldDB" id="A0A836LJZ6"/>
<reference evidence="11 12" key="1">
    <citation type="submission" date="2021-02" db="EMBL/GenBank/DDBJ databases">
        <title>Porcisia hertigi Genome sequencing and assembly.</title>
        <authorList>
            <person name="Almutairi H."/>
            <person name="Gatherer D."/>
        </authorList>
    </citation>
    <scope>NUCLEOTIDE SEQUENCE [LARGE SCALE GENOMIC DNA]</scope>
    <source>
        <strain evidence="11 12">C119</strain>
    </source>
</reference>
<keyword evidence="12" id="KW-1185">Reference proteome</keyword>
<dbReference type="PANTHER" id="PTHR43808:SF31">
    <property type="entry name" value="N-ACETYL-L-CITRULLINE DEACETYLASE"/>
    <property type="match status" value="1"/>
</dbReference>
<evidence type="ECO:0000256" key="3">
    <source>
        <dbReference type="ARBA" id="ARBA00005691"/>
    </source>
</evidence>
<dbReference type="InterPro" id="IPR036264">
    <property type="entry name" value="Bact_exopeptidase_dim_dom"/>
</dbReference>
<dbReference type="Pfam" id="PF07687">
    <property type="entry name" value="M20_dimer"/>
    <property type="match status" value="1"/>
</dbReference>
<comment type="similarity">
    <text evidence="3">Belongs to the peptidase M20A family. ArgE subfamily.</text>
</comment>
<dbReference type="NCBIfam" id="NF005710">
    <property type="entry name" value="PRK07522.1"/>
    <property type="match status" value="1"/>
</dbReference>
<gene>
    <name evidence="11" type="ORF">JKF63_06390</name>
</gene>
<dbReference type="InterPro" id="IPR011650">
    <property type="entry name" value="Peptidase_M20_dimer"/>
</dbReference>
<dbReference type="InterPro" id="IPR050072">
    <property type="entry name" value="Peptidase_M20A"/>
</dbReference>
<dbReference type="PANTHER" id="PTHR43808">
    <property type="entry name" value="ACETYLORNITHINE DEACETYLASE"/>
    <property type="match status" value="1"/>
</dbReference>
<evidence type="ECO:0000259" key="10">
    <source>
        <dbReference type="Pfam" id="PF07687"/>
    </source>
</evidence>
<comment type="cofactor">
    <cofactor evidence="1">
        <name>Zn(2+)</name>
        <dbReference type="ChEBI" id="CHEBI:29105"/>
    </cofactor>
</comment>
<dbReference type="GO" id="GO:0008777">
    <property type="term" value="F:acetylornithine deacetylase activity"/>
    <property type="evidence" value="ECO:0007669"/>
    <property type="project" value="TreeGrafter"/>
</dbReference>
<dbReference type="GO" id="GO:0006526">
    <property type="term" value="P:L-arginine biosynthetic process"/>
    <property type="evidence" value="ECO:0007669"/>
    <property type="project" value="UniProtKB-KW"/>
</dbReference>
<dbReference type="Proteomes" id="UP000674318">
    <property type="component" value="Unassembled WGS sequence"/>
</dbReference>
<keyword evidence="7" id="KW-0479">Metal-binding</keyword>
<sequence length="397" mass="42673">MATLQHVRDVLAKLVGFDTVSARTNLPLIEYVQAYLAELGVTHVTAMRSADGIHANLMATLPSADGSVEGGLILSGHTDVVPVDGQKWDSDPFVLTEREGNLYGRGSCDMKAFIAVCLALVPEWVRSPLQKPVQIVLTYNEETNFEGVRQLMSERGGNLQKCEGCIIGEPTMLNLVIAHKGIGSAYLTFKGKAAHSSLQNAGFNSIEPATRVLQKLFEIRNRFAENGPFEEGFTITHTTVCPSLVTGGNAINTIPAECSIGFEFRNVPSHPASVINEEIWGFIGAETERVKLVCPEGGVEVVRRSAVEPFCGNKDASVVRALLAANPEPQEMTKVSFCTEAAEYQAAGINSVVCGPGSIEQAHKANEFVSLDQLEKGLVVIRSAVQLMCGGTRASQL</sequence>
<evidence type="ECO:0000256" key="2">
    <source>
        <dbReference type="ARBA" id="ARBA00004496"/>
    </source>
</evidence>
<evidence type="ECO:0000256" key="1">
    <source>
        <dbReference type="ARBA" id="ARBA00001947"/>
    </source>
</evidence>
<keyword evidence="5" id="KW-0055">Arginine biosynthesis</keyword>
<evidence type="ECO:0000256" key="9">
    <source>
        <dbReference type="ARBA" id="ARBA00022833"/>
    </source>
</evidence>
<dbReference type="SUPFAM" id="SSF55031">
    <property type="entry name" value="Bacterial exopeptidase dimerisation domain"/>
    <property type="match status" value="1"/>
</dbReference>
<dbReference type="OrthoDB" id="3064516at2759"/>
<keyword evidence="8" id="KW-0378">Hydrolase</keyword>
<evidence type="ECO:0000256" key="7">
    <source>
        <dbReference type="ARBA" id="ARBA00022723"/>
    </source>
</evidence>
<dbReference type="KEGG" id="phet:94292417"/>
<keyword evidence="4" id="KW-0963">Cytoplasm</keyword>
<dbReference type="Gene3D" id="3.40.630.10">
    <property type="entry name" value="Zn peptidases"/>
    <property type="match status" value="1"/>
</dbReference>
<organism evidence="11 12">
    <name type="scientific">Porcisia hertigi</name>
    <dbReference type="NCBI Taxonomy" id="2761500"/>
    <lineage>
        <taxon>Eukaryota</taxon>
        <taxon>Discoba</taxon>
        <taxon>Euglenozoa</taxon>
        <taxon>Kinetoplastea</taxon>
        <taxon>Metakinetoplastina</taxon>
        <taxon>Trypanosomatida</taxon>
        <taxon>Trypanosomatidae</taxon>
        <taxon>Leishmaniinae</taxon>
        <taxon>Porcisia</taxon>
    </lineage>
</organism>